<proteinExistence type="predicted"/>
<name>A0ABU6Z1R9_9FABA</name>
<dbReference type="Proteomes" id="UP001341840">
    <property type="component" value="Unassembled WGS sequence"/>
</dbReference>
<dbReference type="EMBL" id="JASCZI010271880">
    <property type="protein sequence ID" value="MED6216572.1"/>
    <property type="molecule type" value="Genomic_DNA"/>
</dbReference>
<accession>A0ABU6Z1R9</accession>
<organism evidence="1 2">
    <name type="scientific">Stylosanthes scabra</name>
    <dbReference type="NCBI Taxonomy" id="79078"/>
    <lineage>
        <taxon>Eukaryota</taxon>
        <taxon>Viridiplantae</taxon>
        <taxon>Streptophyta</taxon>
        <taxon>Embryophyta</taxon>
        <taxon>Tracheophyta</taxon>
        <taxon>Spermatophyta</taxon>
        <taxon>Magnoliopsida</taxon>
        <taxon>eudicotyledons</taxon>
        <taxon>Gunneridae</taxon>
        <taxon>Pentapetalae</taxon>
        <taxon>rosids</taxon>
        <taxon>fabids</taxon>
        <taxon>Fabales</taxon>
        <taxon>Fabaceae</taxon>
        <taxon>Papilionoideae</taxon>
        <taxon>50 kb inversion clade</taxon>
        <taxon>dalbergioids sensu lato</taxon>
        <taxon>Dalbergieae</taxon>
        <taxon>Pterocarpus clade</taxon>
        <taxon>Stylosanthes</taxon>
    </lineage>
</organism>
<sequence>MSRRCQSSETRSRTLGDYIVGRDSRTCTVSSDSVGQLRKKKFSSPKCYCGSNAILFQSSTKLNPNRYFLWCPHYNLDMLVEENTEEGGIGKNSIIMARRLKEIF</sequence>
<evidence type="ECO:0000313" key="1">
    <source>
        <dbReference type="EMBL" id="MED6216572.1"/>
    </source>
</evidence>
<protein>
    <recommendedName>
        <fullName evidence="3">Zinc finger GRF-type domain-containing protein</fullName>
    </recommendedName>
</protein>
<keyword evidence="2" id="KW-1185">Reference proteome</keyword>
<gene>
    <name evidence="1" type="ORF">PIB30_008866</name>
</gene>
<reference evidence="1 2" key="1">
    <citation type="journal article" date="2023" name="Plants (Basel)">
        <title>Bridging the Gap: Combining Genomics and Transcriptomics Approaches to Understand Stylosanthes scabra, an Orphan Legume from the Brazilian Caatinga.</title>
        <authorList>
            <person name="Ferreira-Neto J.R.C."/>
            <person name="da Silva M.D."/>
            <person name="Binneck E."/>
            <person name="de Melo N.F."/>
            <person name="da Silva R.H."/>
            <person name="de Melo A.L.T.M."/>
            <person name="Pandolfi V."/>
            <person name="Bustamante F.O."/>
            <person name="Brasileiro-Vidal A.C."/>
            <person name="Benko-Iseppon A.M."/>
        </authorList>
    </citation>
    <scope>NUCLEOTIDE SEQUENCE [LARGE SCALE GENOMIC DNA]</scope>
    <source>
        <tissue evidence="1">Leaves</tissue>
    </source>
</reference>
<evidence type="ECO:0000313" key="2">
    <source>
        <dbReference type="Proteomes" id="UP001341840"/>
    </source>
</evidence>
<comment type="caution">
    <text evidence="1">The sequence shown here is derived from an EMBL/GenBank/DDBJ whole genome shotgun (WGS) entry which is preliminary data.</text>
</comment>
<evidence type="ECO:0008006" key="3">
    <source>
        <dbReference type="Google" id="ProtNLM"/>
    </source>
</evidence>